<dbReference type="STRING" id="1297742.A176_000605"/>
<dbReference type="eggNOG" id="ENOG503350S">
    <property type="taxonomic scope" value="Bacteria"/>
</dbReference>
<gene>
    <name evidence="1" type="ORF">A176_000605</name>
</gene>
<reference evidence="1 2" key="1">
    <citation type="journal article" date="2016" name="PLoS ONE">
        <title>Complete Genome Sequence and Comparative Genomics of a Novel Myxobacterium Myxococcus hansupus.</title>
        <authorList>
            <person name="Sharma G."/>
            <person name="Narwani T."/>
            <person name="Subramanian S."/>
        </authorList>
    </citation>
    <scope>NUCLEOTIDE SEQUENCE [LARGE SCALE GENOMIC DNA]</scope>
    <source>
        <strain evidence="2">mixupus</strain>
    </source>
</reference>
<dbReference type="OrthoDB" id="5516213at2"/>
<dbReference type="EMBL" id="CP012109">
    <property type="protein sequence ID" value="AKQ63693.1"/>
    <property type="molecule type" value="Genomic_DNA"/>
</dbReference>
<evidence type="ECO:0000313" key="2">
    <source>
        <dbReference type="Proteomes" id="UP000009026"/>
    </source>
</evidence>
<proteinExistence type="predicted"/>
<evidence type="ECO:0000313" key="1">
    <source>
        <dbReference type="EMBL" id="AKQ63693.1"/>
    </source>
</evidence>
<dbReference type="SUPFAM" id="SSF50969">
    <property type="entry name" value="YVTN repeat-like/Quinoprotein amine dehydrogenase"/>
    <property type="match status" value="1"/>
</dbReference>
<dbReference type="AlphaFoldDB" id="A0A0H4WQ27"/>
<dbReference type="InterPro" id="IPR011044">
    <property type="entry name" value="Quino_amine_DH_bsu"/>
</dbReference>
<sequence length="225" mass="24350">MAPQNKWGVVSNRDINNPPCGGDFIEEARQRRLISVYASGDTYRYDVLQRTRLGRPPHAGFLSGLRRIGQSVYACGGQNTVYRLDAGGWVDLAGPLRQPYSGPSDPTLNAIDGFATNDLYAVGHAGAVFHFDGAAWRSPETPTHAAQHQVVCHDDGLVYACGAGTVLRGGTQGWQPLNTAEHTEDFWGMATLDGTIYLCTYRTLYRVVDGTLKEVPVSANGSGSF</sequence>
<dbReference type="Gene3D" id="2.120.10.80">
    <property type="entry name" value="Kelch-type beta propeller"/>
    <property type="match status" value="1"/>
</dbReference>
<dbReference type="Proteomes" id="UP000009026">
    <property type="component" value="Chromosome"/>
</dbReference>
<name>A0A0H4WQ27_9BACT</name>
<protein>
    <submittedName>
        <fullName evidence="1">Uncharacterized protein</fullName>
    </submittedName>
</protein>
<accession>A0A0H4WQ27</accession>
<dbReference type="RefSeq" id="WP_002636863.1">
    <property type="nucleotide sequence ID" value="NZ_CP012109.1"/>
</dbReference>
<dbReference type="KEGG" id="mym:A176_000605"/>
<dbReference type="InterPro" id="IPR015915">
    <property type="entry name" value="Kelch-typ_b-propeller"/>
</dbReference>
<organism evidence="1 2">
    <name type="scientific">Pseudomyxococcus hansupus</name>
    <dbReference type="NCBI Taxonomy" id="1297742"/>
    <lineage>
        <taxon>Bacteria</taxon>
        <taxon>Pseudomonadati</taxon>
        <taxon>Myxococcota</taxon>
        <taxon>Myxococcia</taxon>
        <taxon>Myxococcales</taxon>
        <taxon>Cystobacterineae</taxon>
        <taxon>Myxococcaceae</taxon>
        <taxon>Pseudomyxococcus</taxon>
    </lineage>
</organism>
<dbReference type="PATRIC" id="fig|1297742.4.peg.614"/>
<keyword evidence="2" id="KW-1185">Reference proteome</keyword>